<dbReference type="PhylomeDB" id="D6WGN9"/>
<evidence type="ECO:0000256" key="4">
    <source>
        <dbReference type="ARBA" id="ARBA00022989"/>
    </source>
</evidence>
<feature type="transmembrane region" description="Helical" evidence="6">
    <location>
        <begin position="127"/>
        <end position="149"/>
    </location>
</feature>
<evidence type="ECO:0000313" key="8">
    <source>
        <dbReference type="Proteomes" id="UP000007266"/>
    </source>
</evidence>
<gene>
    <name evidence="7" type="primary">GLEAN_10327</name>
    <name evidence="7" type="ORF">TcasGA2_TC010327</name>
</gene>
<dbReference type="InterPro" id="IPR007603">
    <property type="entry name" value="Choline_transptr-like"/>
</dbReference>
<evidence type="ECO:0000256" key="5">
    <source>
        <dbReference type="ARBA" id="ARBA00023136"/>
    </source>
</evidence>
<organism evidence="7 8">
    <name type="scientific">Tribolium castaneum</name>
    <name type="common">Red flour beetle</name>
    <dbReference type="NCBI Taxonomy" id="7070"/>
    <lineage>
        <taxon>Eukaryota</taxon>
        <taxon>Metazoa</taxon>
        <taxon>Ecdysozoa</taxon>
        <taxon>Arthropoda</taxon>
        <taxon>Hexapoda</taxon>
        <taxon>Insecta</taxon>
        <taxon>Pterygota</taxon>
        <taxon>Neoptera</taxon>
        <taxon>Endopterygota</taxon>
        <taxon>Coleoptera</taxon>
        <taxon>Polyphaga</taxon>
        <taxon>Cucujiformia</taxon>
        <taxon>Tenebrionidae</taxon>
        <taxon>Tenebrionidae incertae sedis</taxon>
        <taxon>Tribolium</taxon>
    </lineage>
</organism>
<dbReference type="GO" id="GO:0005886">
    <property type="term" value="C:plasma membrane"/>
    <property type="evidence" value="ECO:0007669"/>
    <property type="project" value="UniProtKB-SubCell"/>
</dbReference>
<dbReference type="OMA" id="MIFVESS"/>
<feature type="transmembrane region" description="Helical" evidence="6">
    <location>
        <begin position="332"/>
        <end position="354"/>
    </location>
</feature>
<keyword evidence="8" id="KW-1185">Reference proteome</keyword>
<accession>D6WGN9</accession>
<evidence type="ECO:0000256" key="2">
    <source>
        <dbReference type="ARBA" id="ARBA00007168"/>
    </source>
</evidence>
<keyword evidence="5 6" id="KW-0472">Membrane</keyword>
<keyword evidence="4 6" id="KW-1133">Transmembrane helix</keyword>
<dbReference type="PANTHER" id="PTHR12385:SF96">
    <property type="entry name" value="CHOLINE TRANSPORTER-LIKE PROTEIN"/>
    <property type="match status" value="1"/>
</dbReference>
<dbReference type="HOGENOM" id="CLU_017181_2_1_1"/>
<dbReference type="GO" id="GO:0016020">
    <property type="term" value="C:membrane"/>
    <property type="evidence" value="ECO:0000318"/>
    <property type="project" value="GO_Central"/>
</dbReference>
<feature type="transmembrane region" description="Helical" evidence="6">
    <location>
        <begin position="72"/>
        <end position="93"/>
    </location>
</feature>
<keyword evidence="3 6" id="KW-0812">Transmembrane</keyword>
<evidence type="ECO:0000256" key="3">
    <source>
        <dbReference type="ARBA" id="ARBA00022692"/>
    </source>
</evidence>
<reference evidence="7 8" key="1">
    <citation type="journal article" date="2008" name="Nature">
        <title>The genome of the model beetle and pest Tribolium castaneum.</title>
        <authorList>
            <consortium name="Tribolium Genome Sequencing Consortium"/>
            <person name="Richards S."/>
            <person name="Gibbs R.A."/>
            <person name="Weinstock G.M."/>
            <person name="Brown S.J."/>
            <person name="Denell R."/>
            <person name="Beeman R.W."/>
            <person name="Gibbs R."/>
            <person name="Beeman R.W."/>
            <person name="Brown S.J."/>
            <person name="Bucher G."/>
            <person name="Friedrich M."/>
            <person name="Grimmelikhuijzen C.J."/>
            <person name="Klingler M."/>
            <person name="Lorenzen M."/>
            <person name="Richards S."/>
            <person name="Roth S."/>
            <person name="Schroder R."/>
            <person name="Tautz D."/>
            <person name="Zdobnov E.M."/>
            <person name="Muzny D."/>
            <person name="Gibbs R.A."/>
            <person name="Weinstock G.M."/>
            <person name="Attaway T."/>
            <person name="Bell S."/>
            <person name="Buhay C.J."/>
            <person name="Chandrabose M.N."/>
            <person name="Chavez D."/>
            <person name="Clerk-Blankenburg K.P."/>
            <person name="Cree A."/>
            <person name="Dao M."/>
            <person name="Davis C."/>
            <person name="Chacko J."/>
            <person name="Dinh H."/>
            <person name="Dugan-Rocha S."/>
            <person name="Fowler G."/>
            <person name="Garner T.T."/>
            <person name="Garnes J."/>
            <person name="Gnirke A."/>
            <person name="Hawes A."/>
            <person name="Hernandez J."/>
            <person name="Hines S."/>
            <person name="Holder M."/>
            <person name="Hume J."/>
            <person name="Jhangiani S.N."/>
            <person name="Joshi V."/>
            <person name="Khan Z.M."/>
            <person name="Jackson L."/>
            <person name="Kovar C."/>
            <person name="Kowis A."/>
            <person name="Lee S."/>
            <person name="Lewis L.R."/>
            <person name="Margolis J."/>
            <person name="Morgan M."/>
            <person name="Nazareth L.V."/>
            <person name="Nguyen N."/>
            <person name="Okwuonu G."/>
            <person name="Parker D."/>
            <person name="Richards S."/>
            <person name="Ruiz S.J."/>
            <person name="Santibanez J."/>
            <person name="Savard J."/>
            <person name="Scherer S.E."/>
            <person name="Schneider B."/>
            <person name="Sodergren E."/>
            <person name="Tautz D."/>
            <person name="Vattahil S."/>
            <person name="Villasana D."/>
            <person name="White C.S."/>
            <person name="Wright R."/>
            <person name="Park Y."/>
            <person name="Beeman R.W."/>
            <person name="Lord J."/>
            <person name="Oppert B."/>
            <person name="Lorenzen M."/>
            <person name="Brown S."/>
            <person name="Wang L."/>
            <person name="Savard J."/>
            <person name="Tautz D."/>
            <person name="Richards S."/>
            <person name="Weinstock G."/>
            <person name="Gibbs R.A."/>
            <person name="Liu Y."/>
            <person name="Worley K."/>
            <person name="Weinstock G."/>
            <person name="Elsik C.G."/>
            <person name="Reese J.T."/>
            <person name="Elhaik E."/>
            <person name="Landan G."/>
            <person name="Graur D."/>
            <person name="Arensburger P."/>
            <person name="Atkinson P."/>
            <person name="Beeman R.W."/>
            <person name="Beidler J."/>
            <person name="Brown S.J."/>
            <person name="Demuth J.P."/>
            <person name="Drury D.W."/>
            <person name="Du Y.Z."/>
            <person name="Fujiwara H."/>
            <person name="Lorenzen M."/>
            <person name="Maselli V."/>
            <person name="Osanai M."/>
            <person name="Park Y."/>
            <person name="Robertson H.M."/>
            <person name="Tu Z."/>
            <person name="Wang J.J."/>
            <person name="Wang S."/>
            <person name="Richards S."/>
            <person name="Song H."/>
            <person name="Zhang L."/>
            <person name="Sodergren E."/>
            <person name="Werner D."/>
            <person name="Stanke M."/>
            <person name="Morgenstern B."/>
            <person name="Solovyev V."/>
            <person name="Kosarev P."/>
            <person name="Brown G."/>
            <person name="Chen H.C."/>
            <person name="Ermolaeva O."/>
            <person name="Hlavina W."/>
            <person name="Kapustin Y."/>
            <person name="Kiryutin B."/>
            <person name="Kitts P."/>
            <person name="Maglott D."/>
            <person name="Pruitt K."/>
            <person name="Sapojnikov V."/>
            <person name="Souvorov A."/>
            <person name="Mackey A.J."/>
            <person name="Waterhouse R.M."/>
            <person name="Wyder S."/>
            <person name="Zdobnov E.M."/>
            <person name="Zdobnov E.M."/>
            <person name="Wyder S."/>
            <person name="Kriventseva E.V."/>
            <person name="Kadowaki T."/>
            <person name="Bork P."/>
            <person name="Aranda M."/>
            <person name="Bao R."/>
            <person name="Beermann A."/>
            <person name="Berns N."/>
            <person name="Bolognesi R."/>
            <person name="Bonneton F."/>
            <person name="Bopp D."/>
            <person name="Brown S.J."/>
            <person name="Bucher G."/>
            <person name="Butts T."/>
            <person name="Chaumot A."/>
            <person name="Denell R.E."/>
            <person name="Ferrier D.E."/>
            <person name="Friedrich M."/>
            <person name="Gordon C.M."/>
            <person name="Jindra M."/>
            <person name="Klingler M."/>
            <person name="Lan Q."/>
            <person name="Lattorff H.M."/>
            <person name="Laudet V."/>
            <person name="von Levetsow C."/>
            <person name="Liu Z."/>
            <person name="Lutz R."/>
            <person name="Lynch J.A."/>
            <person name="da Fonseca R.N."/>
            <person name="Posnien N."/>
            <person name="Reuter R."/>
            <person name="Roth S."/>
            <person name="Savard J."/>
            <person name="Schinko J.B."/>
            <person name="Schmitt C."/>
            <person name="Schoppmeier M."/>
            <person name="Schroder R."/>
            <person name="Shippy T.D."/>
            <person name="Simonnet F."/>
            <person name="Marques-Souza H."/>
            <person name="Tautz D."/>
            <person name="Tomoyasu Y."/>
            <person name="Trauner J."/>
            <person name="Van der Zee M."/>
            <person name="Vervoort M."/>
            <person name="Wittkopp N."/>
            <person name="Wimmer E.A."/>
            <person name="Yang X."/>
            <person name="Jones A.K."/>
            <person name="Sattelle D.B."/>
            <person name="Ebert P.R."/>
            <person name="Nelson D."/>
            <person name="Scott J.G."/>
            <person name="Beeman R.W."/>
            <person name="Muthukrishnan S."/>
            <person name="Kramer K.J."/>
            <person name="Arakane Y."/>
            <person name="Beeman R.W."/>
            <person name="Zhu Q."/>
            <person name="Hogenkamp D."/>
            <person name="Dixit R."/>
            <person name="Oppert B."/>
            <person name="Jiang H."/>
            <person name="Zou Z."/>
            <person name="Marshall J."/>
            <person name="Elpidina E."/>
            <person name="Vinokurov K."/>
            <person name="Oppert C."/>
            <person name="Zou Z."/>
            <person name="Evans J."/>
            <person name="Lu Z."/>
            <person name="Zhao P."/>
            <person name="Sumathipala N."/>
            <person name="Altincicek B."/>
            <person name="Vilcinskas A."/>
            <person name="Williams M."/>
            <person name="Hultmark D."/>
            <person name="Hetru C."/>
            <person name="Jiang H."/>
            <person name="Grimmelikhuijzen C.J."/>
            <person name="Hauser F."/>
            <person name="Cazzamali G."/>
            <person name="Williamson M."/>
            <person name="Park Y."/>
            <person name="Li B."/>
            <person name="Tanaka Y."/>
            <person name="Predel R."/>
            <person name="Neupert S."/>
            <person name="Schachtner J."/>
            <person name="Verleyen P."/>
            <person name="Raible F."/>
            <person name="Bork P."/>
            <person name="Friedrich M."/>
            <person name="Walden K.K."/>
            <person name="Robertson H.M."/>
            <person name="Angeli S."/>
            <person name="Foret S."/>
            <person name="Bucher G."/>
            <person name="Schuetz S."/>
            <person name="Maleszka R."/>
            <person name="Wimmer E.A."/>
            <person name="Beeman R.W."/>
            <person name="Lorenzen M."/>
            <person name="Tomoyasu Y."/>
            <person name="Miller S.C."/>
            <person name="Grossmann D."/>
            <person name="Bucher G."/>
        </authorList>
    </citation>
    <scope>NUCLEOTIDE SEQUENCE [LARGE SCALE GENOMIC DNA]</scope>
    <source>
        <strain evidence="7 8">Georgia GA2</strain>
    </source>
</reference>
<comment type="similarity">
    <text evidence="2 6">Belongs to the CTL (choline transporter-like) family.</text>
</comment>
<feature type="transmembrane region" description="Helical" evidence="6">
    <location>
        <begin position="100"/>
        <end position="121"/>
    </location>
</feature>
<evidence type="ECO:0000256" key="1">
    <source>
        <dbReference type="ARBA" id="ARBA00004141"/>
    </source>
</evidence>
<comment type="subcellular location">
    <subcellularLocation>
        <location evidence="6">Cell membrane</location>
        <topology evidence="6">Multi-pass membrane protein</topology>
    </subcellularLocation>
    <subcellularLocation>
        <location evidence="1">Membrane</location>
        <topology evidence="1">Multi-pass membrane protein</topology>
    </subcellularLocation>
</comment>
<protein>
    <recommendedName>
        <fullName evidence="6">Choline transporter-like protein</fullName>
    </recommendedName>
</protein>
<reference evidence="7 8" key="2">
    <citation type="journal article" date="2010" name="Nucleic Acids Res.">
        <title>BeetleBase in 2010: revisions to provide comprehensive genomic information for Tribolium castaneum.</title>
        <authorList>
            <person name="Kim H.S."/>
            <person name="Murphy T."/>
            <person name="Xia J."/>
            <person name="Caragea D."/>
            <person name="Park Y."/>
            <person name="Beeman R.W."/>
            <person name="Lorenzen M.D."/>
            <person name="Butcher S."/>
            <person name="Manak J.R."/>
            <person name="Brown S.J."/>
        </authorList>
    </citation>
    <scope>GENOME REANNOTATION</scope>
    <source>
        <strain evidence="7 8">Georgia GA2</strain>
    </source>
</reference>
<dbReference type="GO" id="GO:0055085">
    <property type="term" value="P:transmembrane transport"/>
    <property type="evidence" value="ECO:0000318"/>
    <property type="project" value="GO_Central"/>
</dbReference>
<dbReference type="PANTHER" id="PTHR12385">
    <property type="entry name" value="CHOLINE TRANSPORTER-LIKE (SLC FAMILY 44)"/>
    <property type="match status" value="1"/>
</dbReference>
<evidence type="ECO:0000313" key="7">
    <source>
        <dbReference type="EMBL" id="EFA01115.1"/>
    </source>
</evidence>
<proteinExistence type="inferred from homology"/>
<sequence>MCIPRQKLTPRSSVDLFDIFGLSQKRKLTDVPFLIAFATCVVILMIVMMWTLCSSDTSRLAYGYVFKEFIDNLGIVAKVCCIGLGVSVTAIYWFRHFVDVFVWTMLVGVVLLTAVGVGYIWKGDENRFLITRILVTFAPLILTLCILVSRDRIKLIIRFYEDTIKTVFDMPLLLLLPLLTISCIILVVASCLFTFGLMYCDGNYNVGIIFAMVFVWIMMFWMVQFVLACHQIVISGVVARYYFTRDKCELVSPIYSSFYILIRYHLATHGKPLCQSGIRAVNLFICNLLTFVGMSWVGTFVFFTVKVLVVAVTTLIGYSMMVKDRPDDFEFYVVPVVIGAVFAFFCAHCFFVVFEIAFDTAFICYCEDYGLNNSTNEPFYATVEFHEKVKKAQEFTKDVEAKKTEE</sequence>
<dbReference type="EMBL" id="KQ971329">
    <property type="protein sequence ID" value="EFA01115.1"/>
    <property type="molecule type" value="Genomic_DNA"/>
</dbReference>
<name>D6WGN9_TRICA</name>
<dbReference type="GO" id="GO:0022857">
    <property type="term" value="F:transmembrane transporter activity"/>
    <property type="evidence" value="ECO:0000318"/>
    <property type="project" value="GO_Central"/>
</dbReference>
<dbReference type="AlphaFoldDB" id="D6WGN9"/>
<feature type="transmembrane region" description="Helical" evidence="6">
    <location>
        <begin position="280"/>
        <end position="297"/>
    </location>
</feature>
<dbReference type="Proteomes" id="UP000007266">
    <property type="component" value="Linkage group 3"/>
</dbReference>
<comment type="function">
    <text evidence="6">Choline transporter.</text>
</comment>
<dbReference type="eggNOG" id="KOG1362">
    <property type="taxonomic scope" value="Eukaryota"/>
</dbReference>
<feature type="transmembrane region" description="Helical" evidence="6">
    <location>
        <begin position="303"/>
        <end position="320"/>
    </location>
</feature>
<feature type="transmembrane region" description="Helical" evidence="6">
    <location>
        <begin position="170"/>
        <end position="198"/>
    </location>
</feature>
<feature type="transmembrane region" description="Helical" evidence="6">
    <location>
        <begin position="31"/>
        <end position="52"/>
    </location>
</feature>
<dbReference type="InParanoid" id="D6WGN9"/>
<dbReference type="Pfam" id="PF04515">
    <property type="entry name" value="Choline_transpo"/>
    <property type="match status" value="1"/>
</dbReference>
<feature type="transmembrane region" description="Helical" evidence="6">
    <location>
        <begin position="204"/>
        <end position="227"/>
    </location>
</feature>
<evidence type="ECO:0000256" key="6">
    <source>
        <dbReference type="RuleBase" id="RU368066"/>
    </source>
</evidence>